<reference evidence="2 3" key="1">
    <citation type="submission" date="2020-08" db="EMBL/GenBank/DDBJ databases">
        <title>Sequencing the genomes of 1000 actinobacteria strains.</title>
        <authorList>
            <person name="Klenk H.-P."/>
        </authorList>
    </citation>
    <scope>NUCLEOTIDE SEQUENCE [LARGE SCALE GENOMIC DNA]</scope>
    <source>
        <strain evidence="2 3">DSM 23040</strain>
    </source>
</reference>
<keyword evidence="1" id="KW-1133">Transmembrane helix</keyword>
<gene>
    <name evidence="2" type="ORF">FHX50_001377</name>
</gene>
<dbReference type="Proteomes" id="UP000568050">
    <property type="component" value="Unassembled WGS sequence"/>
</dbReference>
<evidence type="ECO:0008006" key="4">
    <source>
        <dbReference type="Google" id="ProtNLM"/>
    </source>
</evidence>
<dbReference type="AlphaFoldDB" id="A0A839QS09"/>
<sequence>MTAEPSGTTDRPLETLRARSSLWIGVVALALVIILVGNAVLTVGAADGLRRFGPVMLLIAALLVVVMILPGVRVFTDRMEVRNILHTYRIPYSAVDRVRIGSMLKIDAVDACGENRTVTAWSAPAIRKQGLLDAFSRTSSKKPPTAPMGQTSSAQLLAEQKASAAWPLKERVDGYQDHHLVDGELTGAMQVRLNGISIAVLAASVGLIALQALV</sequence>
<keyword evidence="1" id="KW-0472">Membrane</keyword>
<evidence type="ECO:0000313" key="3">
    <source>
        <dbReference type="Proteomes" id="UP000568050"/>
    </source>
</evidence>
<proteinExistence type="predicted"/>
<dbReference type="RefSeq" id="WP_183375889.1">
    <property type="nucleotide sequence ID" value="NZ_CBCSFZ010000001.1"/>
</dbReference>
<accession>A0A839QS09</accession>
<keyword evidence="1" id="KW-0812">Transmembrane</keyword>
<organism evidence="2 3">
    <name type="scientific">Helcobacillus massiliensis</name>
    <dbReference type="NCBI Taxonomy" id="521392"/>
    <lineage>
        <taxon>Bacteria</taxon>
        <taxon>Bacillati</taxon>
        <taxon>Actinomycetota</taxon>
        <taxon>Actinomycetes</taxon>
        <taxon>Micrococcales</taxon>
        <taxon>Dermabacteraceae</taxon>
        <taxon>Helcobacillus</taxon>
    </lineage>
</organism>
<comment type="caution">
    <text evidence="2">The sequence shown here is derived from an EMBL/GenBank/DDBJ whole genome shotgun (WGS) entry which is preliminary data.</text>
</comment>
<feature type="transmembrane region" description="Helical" evidence="1">
    <location>
        <begin position="52"/>
        <end position="72"/>
    </location>
</feature>
<feature type="transmembrane region" description="Helical" evidence="1">
    <location>
        <begin position="193"/>
        <end position="213"/>
    </location>
</feature>
<evidence type="ECO:0000313" key="2">
    <source>
        <dbReference type="EMBL" id="MBB3023094.1"/>
    </source>
</evidence>
<name>A0A839QS09_9MICO</name>
<keyword evidence="3" id="KW-1185">Reference proteome</keyword>
<feature type="transmembrane region" description="Helical" evidence="1">
    <location>
        <begin position="21"/>
        <end position="46"/>
    </location>
</feature>
<protein>
    <recommendedName>
        <fullName evidence="4">PH domain-containing protein</fullName>
    </recommendedName>
</protein>
<evidence type="ECO:0000256" key="1">
    <source>
        <dbReference type="SAM" id="Phobius"/>
    </source>
</evidence>
<dbReference type="EMBL" id="JACHWP010000002">
    <property type="protein sequence ID" value="MBB3023094.1"/>
    <property type="molecule type" value="Genomic_DNA"/>
</dbReference>